<evidence type="ECO:0000256" key="1">
    <source>
        <dbReference type="SAM" id="MobiDB-lite"/>
    </source>
</evidence>
<feature type="region of interest" description="Disordered" evidence="1">
    <location>
        <begin position="1"/>
        <end position="30"/>
    </location>
</feature>
<dbReference type="InterPro" id="IPR011333">
    <property type="entry name" value="SKP1/BTB/POZ_sf"/>
</dbReference>
<dbReference type="Proteomes" id="UP000636479">
    <property type="component" value="Unassembled WGS sequence"/>
</dbReference>
<evidence type="ECO:0000313" key="3">
    <source>
        <dbReference type="EMBL" id="KAF7298657.1"/>
    </source>
</evidence>
<dbReference type="CDD" id="cd18186">
    <property type="entry name" value="BTB_POZ_ZBTB_KLHL-like"/>
    <property type="match status" value="1"/>
</dbReference>
<sequence length="370" mass="40931">MTSSLVNGVVAADSDSTSNSVGKPSESPPASDEHYFFDDGDCVLQVEGVQFKLHKAFLTRDPESMFCAMFKDATGENDDIIPLHGDTAADFRALCSLLYIRPGDAYSRHKSPFTADDVKVYLAVLDLSNKYGLAHFEKWAQQLLEDAWPVVQEYLVTCPEDTMEKTMGIAIRCAHKTLLAEVDSKWLASITEGVVTAESALAAGESYGRRSFQGDVYAALRSRVRSTSLFLSPQVGLKALGLTEDQLHRFLTGFTILTHVLIVLTTAGQTLDTSPTCDTTPPNQPPTVPPCDCQSHWDELCQQNYHDSFELGVPDIRLTLQRTKDRVDAFPCIKEHLSSDDVAFCEDLDEYFLGPKPANNEPEEVPVLRR</sequence>
<name>A0A8H6SGV5_9AGAR</name>
<evidence type="ECO:0000313" key="4">
    <source>
        <dbReference type="Proteomes" id="UP000636479"/>
    </source>
</evidence>
<dbReference type="OrthoDB" id="2886395at2759"/>
<dbReference type="Pfam" id="PF00651">
    <property type="entry name" value="BTB"/>
    <property type="match status" value="1"/>
</dbReference>
<dbReference type="EMBL" id="JACAZF010000007">
    <property type="protein sequence ID" value="KAF7298657.1"/>
    <property type="molecule type" value="Genomic_DNA"/>
</dbReference>
<dbReference type="SUPFAM" id="SSF54695">
    <property type="entry name" value="POZ domain"/>
    <property type="match status" value="1"/>
</dbReference>
<dbReference type="AlphaFoldDB" id="A0A8H6SGV5"/>
<evidence type="ECO:0000259" key="2">
    <source>
        <dbReference type="PROSITE" id="PS50097"/>
    </source>
</evidence>
<proteinExistence type="predicted"/>
<dbReference type="GeneID" id="59347319"/>
<keyword evidence="4" id="KW-1185">Reference proteome</keyword>
<feature type="domain" description="BTB" evidence="2">
    <location>
        <begin position="40"/>
        <end position="99"/>
    </location>
</feature>
<dbReference type="Gene3D" id="3.30.710.10">
    <property type="entry name" value="Potassium Channel Kv1.1, Chain A"/>
    <property type="match status" value="1"/>
</dbReference>
<gene>
    <name evidence="3" type="ORF">MIND_00812900</name>
</gene>
<accession>A0A8H6SGV5</accession>
<protein>
    <submittedName>
        <fullName evidence="3">BTB domain-containing protein</fullName>
    </submittedName>
</protein>
<comment type="caution">
    <text evidence="3">The sequence shown here is derived from an EMBL/GenBank/DDBJ whole genome shotgun (WGS) entry which is preliminary data.</text>
</comment>
<dbReference type="RefSeq" id="XP_037218045.1">
    <property type="nucleotide sequence ID" value="XM_037364803.1"/>
</dbReference>
<reference evidence="3" key="1">
    <citation type="submission" date="2020-05" db="EMBL/GenBank/DDBJ databases">
        <title>Mycena genomes resolve the evolution of fungal bioluminescence.</title>
        <authorList>
            <person name="Tsai I.J."/>
        </authorList>
    </citation>
    <scope>NUCLEOTIDE SEQUENCE</scope>
    <source>
        <strain evidence="3">171206Taipei</strain>
    </source>
</reference>
<dbReference type="PROSITE" id="PS50097">
    <property type="entry name" value="BTB"/>
    <property type="match status" value="1"/>
</dbReference>
<dbReference type="InterPro" id="IPR000210">
    <property type="entry name" value="BTB/POZ_dom"/>
</dbReference>
<organism evidence="3 4">
    <name type="scientific">Mycena indigotica</name>
    <dbReference type="NCBI Taxonomy" id="2126181"/>
    <lineage>
        <taxon>Eukaryota</taxon>
        <taxon>Fungi</taxon>
        <taxon>Dikarya</taxon>
        <taxon>Basidiomycota</taxon>
        <taxon>Agaricomycotina</taxon>
        <taxon>Agaricomycetes</taxon>
        <taxon>Agaricomycetidae</taxon>
        <taxon>Agaricales</taxon>
        <taxon>Marasmiineae</taxon>
        <taxon>Mycenaceae</taxon>
        <taxon>Mycena</taxon>
    </lineage>
</organism>